<reference evidence="7" key="1">
    <citation type="submission" date="2011-12" db="EMBL/GenBank/DDBJ databases">
        <title>The Draft Genome of Lepisosteus oculatus.</title>
        <authorList>
            <consortium name="The Broad Institute Genome Assembly &amp; Analysis Group"/>
            <consortium name="Computational R&amp;D Group"/>
            <consortium name="and Sequencing Platform"/>
            <person name="Di Palma F."/>
            <person name="Alfoldi J."/>
            <person name="Johnson J."/>
            <person name="Berlin A."/>
            <person name="Gnerre S."/>
            <person name="Jaffe D."/>
            <person name="MacCallum I."/>
            <person name="Young S."/>
            <person name="Walker B.J."/>
            <person name="Lander E.S."/>
            <person name="Lindblad-Toh K."/>
        </authorList>
    </citation>
    <scope>NUCLEOTIDE SEQUENCE [LARGE SCALE GENOMIC DNA]</scope>
</reference>
<feature type="transmembrane region" description="Helical" evidence="5">
    <location>
        <begin position="115"/>
        <end position="144"/>
    </location>
</feature>
<keyword evidence="2 5" id="KW-0812">Transmembrane</keyword>
<dbReference type="AlphaFoldDB" id="W5N9U3"/>
<feature type="transmembrane region" description="Helical" evidence="5">
    <location>
        <begin position="299"/>
        <end position="322"/>
    </location>
</feature>
<reference evidence="6" key="2">
    <citation type="submission" date="2025-08" db="UniProtKB">
        <authorList>
            <consortium name="Ensembl"/>
        </authorList>
    </citation>
    <scope>IDENTIFICATION</scope>
</reference>
<sequence length="344" mass="37713">MFLPLHNCAAFPRASHIGWMSAHTYSLCVLGNGLVIAADRAFFSFLYLSAPLLLYVEGVFIESARITVYLTAPPGTRAIHSHLETLRVKDRHFSRRTEPCIGTMELDGCGYAAKIFFYLLNVILALEGLLLMVGGSLLVILAQSSQFFQMTGHYEIIMIGLILLIIMGLILIVAIIMVDVAKCSKSIDIYKAYISIISCALGMAIAVGISAYVSRQKVAAQLSDFYTCVYVQYVGNKHNTFLRLSLMLAQRMLDCCGVGGILEPFVQETCPGRDGFWNAITTPTCPNTLSSLDEAIGKIFLGSFIGTAVLLGLAILCCCVFVNSVKLARDRLQQNNLFHLIPQT</sequence>
<evidence type="ECO:0000256" key="1">
    <source>
        <dbReference type="ARBA" id="ARBA00004141"/>
    </source>
</evidence>
<accession>W5N9U3</accession>
<dbReference type="Bgee" id="ENSLOCG00000014126">
    <property type="expression patterns" value="Expressed in pharyngeal gill and 13 other cell types or tissues"/>
</dbReference>
<dbReference type="Ensembl" id="ENSLOCT00000017433.1">
    <property type="protein sequence ID" value="ENSLOCP00000017402.1"/>
    <property type="gene ID" value="ENSLOCG00000014126.1"/>
</dbReference>
<proteinExistence type="predicted"/>
<dbReference type="InParanoid" id="W5N9U3"/>
<dbReference type="HOGENOM" id="CLU_806447_0_0_1"/>
<evidence type="ECO:0000256" key="4">
    <source>
        <dbReference type="ARBA" id="ARBA00023136"/>
    </source>
</evidence>
<dbReference type="InterPro" id="IPR008952">
    <property type="entry name" value="Tetraspanin_EC2_sf"/>
</dbReference>
<keyword evidence="4 5" id="KW-0472">Membrane</keyword>
<comment type="subcellular location">
    <subcellularLocation>
        <location evidence="1">Membrane</location>
        <topology evidence="1">Multi-pass membrane protein</topology>
    </subcellularLocation>
</comment>
<dbReference type="Gene3D" id="1.10.1450.10">
    <property type="entry name" value="Tetraspanin"/>
    <property type="match status" value="1"/>
</dbReference>
<evidence type="ECO:0008006" key="8">
    <source>
        <dbReference type="Google" id="ProtNLM"/>
    </source>
</evidence>
<feature type="transmembrane region" description="Helical" evidence="5">
    <location>
        <begin position="192"/>
        <end position="213"/>
    </location>
</feature>
<dbReference type="Proteomes" id="UP000018468">
    <property type="component" value="Linkage group LG2"/>
</dbReference>
<evidence type="ECO:0000256" key="5">
    <source>
        <dbReference type="SAM" id="Phobius"/>
    </source>
</evidence>
<evidence type="ECO:0000313" key="6">
    <source>
        <dbReference type="Ensembl" id="ENSLOCP00000017402.1"/>
    </source>
</evidence>
<evidence type="ECO:0000256" key="2">
    <source>
        <dbReference type="ARBA" id="ARBA00022692"/>
    </source>
</evidence>
<dbReference type="EMBL" id="AHAT01029611">
    <property type="status" value="NOT_ANNOTATED_CDS"/>
    <property type="molecule type" value="Genomic_DNA"/>
</dbReference>
<dbReference type="GeneTree" id="ENSGT00940000171928"/>
<protein>
    <recommendedName>
        <fullName evidence="8">Tetraspanin</fullName>
    </recommendedName>
</protein>
<dbReference type="SUPFAM" id="SSF48652">
    <property type="entry name" value="Tetraspanin"/>
    <property type="match status" value="1"/>
</dbReference>
<dbReference type="eggNOG" id="KOG3882">
    <property type="taxonomic scope" value="Eukaryota"/>
</dbReference>
<name>W5N9U3_LEPOC</name>
<evidence type="ECO:0000256" key="3">
    <source>
        <dbReference type="ARBA" id="ARBA00022989"/>
    </source>
</evidence>
<feature type="transmembrane region" description="Helical" evidence="5">
    <location>
        <begin position="156"/>
        <end position="180"/>
    </location>
</feature>
<dbReference type="STRING" id="7918.ENSLOCP00000017402"/>
<reference evidence="6" key="3">
    <citation type="submission" date="2025-09" db="UniProtKB">
        <authorList>
            <consortium name="Ensembl"/>
        </authorList>
    </citation>
    <scope>IDENTIFICATION</scope>
</reference>
<evidence type="ECO:0000313" key="7">
    <source>
        <dbReference type="Proteomes" id="UP000018468"/>
    </source>
</evidence>
<dbReference type="InterPro" id="IPR018499">
    <property type="entry name" value="Tetraspanin/Peripherin"/>
</dbReference>
<dbReference type="Pfam" id="PF00335">
    <property type="entry name" value="Tetraspanin"/>
    <property type="match status" value="1"/>
</dbReference>
<dbReference type="GO" id="GO:0005886">
    <property type="term" value="C:plasma membrane"/>
    <property type="evidence" value="ECO:0000318"/>
    <property type="project" value="GO_Central"/>
</dbReference>
<keyword evidence="7" id="KW-1185">Reference proteome</keyword>
<keyword evidence="3 5" id="KW-1133">Transmembrane helix</keyword>
<dbReference type="OMA" id="ASHIGWM"/>
<organism evidence="6 7">
    <name type="scientific">Lepisosteus oculatus</name>
    <name type="common">Spotted gar</name>
    <dbReference type="NCBI Taxonomy" id="7918"/>
    <lineage>
        <taxon>Eukaryota</taxon>
        <taxon>Metazoa</taxon>
        <taxon>Chordata</taxon>
        <taxon>Craniata</taxon>
        <taxon>Vertebrata</taxon>
        <taxon>Euteleostomi</taxon>
        <taxon>Actinopterygii</taxon>
        <taxon>Neopterygii</taxon>
        <taxon>Holostei</taxon>
        <taxon>Semionotiformes</taxon>
        <taxon>Lepisosteidae</taxon>
        <taxon>Lepisosteus</taxon>
    </lineage>
</organism>